<reference evidence="4 5" key="1">
    <citation type="submission" date="2019-07" db="EMBL/GenBank/DDBJ databases">
        <title>Microbispora hainanensis DSM 45428.</title>
        <authorList>
            <person name="Thawai C."/>
        </authorList>
    </citation>
    <scope>NUCLEOTIDE SEQUENCE [LARGE SCALE GENOMIC DNA]</scope>
    <source>
        <strain evidence="4 5">DSM 45428</strain>
    </source>
</reference>
<evidence type="ECO:0000313" key="5">
    <source>
        <dbReference type="Proteomes" id="UP000316541"/>
    </source>
</evidence>
<evidence type="ECO:0000256" key="2">
    <source>
        <dbReference type="RuleBase" id="RU003749"/>
    </source>
</evidence>
<name>A0A544YQI6_9ACTN</name>
<dbReference type="PANTHER" id="PTHR33495">
    <property type="entry name" value="ANTI-SIGMA FACTOR ANTAGONIST TM_1081-RELATED-RELATED"/>
    <property type="match status" value="1"/>
</dbReference>
<dbReference type="NCBIfam" id="TIGR00377">
    <property type="entry name" value="ant_ant_sig"/>
    <property type="match status" value="1"/>
</dbReference>
<sequence length="127" mass="13316">MEPERHGQPDIFSMLTVLDQDVVVIRLFGDLDLGSAASLRTCLAEAVGLRTPPRIVVDAEGLKFCDSTGLSVLMGGLAAVRAAGGRLALSGAHGRFARMLRITGLDTELPIHDSVAAATAHLDKPAD</sequence>
<dbReference type="PROSITE" id="PS50801">
    <property type="entry name" value="STAS"/>
    <property type="match status" value="1"/>
</dbReference>
<dbReference type="PANTHER" id="PTHR33495:SF2">
    <property type="entry name" value="ANTI-SIGMA FACTOR ANTAGONIST TM_1081-RELATED"/>
    <property type="match status" value="1"/>
</dbReference>
<evidence type="ECO:0000313" key="4">
    <source>
        <dbReference type="EMBL" id="TQS18782.1"/>
    </source>
</evidence>
<dbReference type="EMBL" id="VIRM01000029">
    <property type="protein sequence ID" value="TQS18782.1"/>
    <property type="molecule type" value="Genomic_DNA"/>
</dbReference>
<dbReference type="InterPro" id="IPR002645">
    <property type="entry name" value="STAS_dom"/>
</dbReference>
<dbReference type="CDD" id="cd07043">
    <property type="entry name" value="STAS_anti-anti-sigma_factors"/>
    <property type="match status" value="1"/>
</dbReference>
<dbReference type="Proteomes" id="UP000316541">
    <property type="component" value="Unassembled WGS sequence"/>
</dbReference>
<proteinExistence type="inferred from homology"/>
<evidence type="ECO:0000259" key="3">
    <source>
        <dbReference type="PROSITE" id="PS50801"/>
    </source>
</evidence>
<gene>
    <name evidence="4" type="ORF">FLX08_22720</name>
</gene>
<organism evidence="4 5">
    <name type="scientific">Microbispora hainanensis</name>
    <dbReference type="NCBI Taxonomy" id="568844"/>
    <lineage>
        <taxon>Bacteria</taxon>
        <taxon>Bacillati</taxon>
        <taxon>Actinomycetota</taxon>
        <taxon>Actinomycetes</taxon>
        <taxon>Streptosporangiales</taxon>
        <taxon>Streptosporangiaceae</taxon>
        <taxon>Microbispora</taxon>
    </lineage>
</organism>
<feature type="domain" description="STAS" evidence="3">
    <location>
        <begin position="20"/>
        <end position="122"/>
    </location>
</feature>
<dbReference type="Gene3D" id="3.30.750.24">
    <property type="entry name" value="STAS domain"/>
    <property type="match status" value="1"/>
</dbReference>
<dbReference type="GO" id="GO:0043856">
    <property type="term" value="F:anti-sigma factor antagonist activity"/>
    <property type="evidence" value="ECO:0007669"/>
    <property type="project" value="InterPro"/>
</dbReference>
<protein>
    <recommendedName>
        <fullName evidence="2">Anti-sigma factor antagonist</fullName>
    </recommendedName>
</protein>
<comment type="similarity">
    <text evidence="1 2">Belongs to the anti-sigma-factor antagonist family.</text>
</comment>
<accession>A0A544YQI6</accession>
<dbReference type="SUPFAM" id="SSF52091">
    <property type="entry name" value="SpoIIaa-like"/>
    <property type="match status" value="1"/>
</dbReference>
<dbReference type="InterPro" id="IPR036513">
    <property type="entry name" value="STAS_dom_sf"/>
</dbReference>
<dbReference type="Pfam" id="PF01740">
    <property type="entry name" value="STAS"/>
    <property type="match status" value="1"/>
</dbReference>
<evidence type="ECO:0000256" key="1">
    <source>
        <dbReference type="ARBA" id="ARBA00009013"/>
    </source>
</evidence>
<dbReference type="InterPro" id="IPR003658">
    <property type="entry name" value="Anti-sigma_ant"/>
</dbReference>
<comment type="caution">
    <text evidence="4">The sequence shown here is derived from an EMBL/GenBank/DDBJ whole genome shotgun (WGS) entry which is preliminary data.</text>
</comment>
<dbReference type="AlphaFoldDB" id="A0A544YQI6"/>
<dbReference type="RefSeq" id="WP_142621080.1">
    <property type="nucleotide sequence ID" value="NZ_VIRM01000029.1"/>
</dbReference>